<evidence type="ECO:0000313" key="3">
    <source>
        <dbReference type="Proteomes" id="UP000247792"/>
    </source>
</evidence>
<dbReference type="Proteomes" id="UP000247792">
    <property type="component" value="Unassembled WGS sequence"/>
</dbReference>
<gene>
    <name evidence="2" type="ORF">DFR42_107242</name>
</gene>
<name>A0A318J4H3_9BURK</name>
<accession>A0A318J4H3</accession>
<dbReference type="EMBL" id="QJKB01000007">
    <property type="protein sequence ID" value="PXX41591.1"/>
    <property type="molecule type" value="Genomic_DNA"/>
</dbReference>
<comment type="caution">
    <text evidence="2">The sequence shown here is derived from an EMBL/GenBank/DDBJ whole genome shotgun (WGS) entry which is preliminary data.</text>
</comment>
<organism evidence="2 3">
    <name type="scientific">Undibacterium pigrum</name>
    <dbReference type="NCBI Taxonomy" id="401470"/>
    <lineage>
        <taxon>Bacteria</taxon>
        <taxon>Pseudomonadati</taxon>
        <taxon>Pseudomonadota</taxon>
        <taxon>Betaproteobacteria</taxon>
        <taxon>Burkholderiales</taxon>
        <taxon>Oxalobacteraceae</taxon>
        <taxon>Undibacterium</taxon>
    </lineage>
</organism>
<evidence type="ECO:0000256" key="1">
    <source>
        <dbReference type="SAM" id="Phobius"/>
    </source>
</evidence>
<sequence length="90" mass="9933">MTKLHTPVAAWLLYLVGASCFVLPLLFTSLQFDDGAGYAITMYYTGGFISVLLGILFHLWTRSRQAAGHKTFSAGINKDVVPHRLGETEE</sequence>
<keyword evidence="1" id="KW-0812">Transmembrane</keyword>
<protein>
    <submittedName>
        <fullName evidence="2">Uncharacterized protein</fullName>
    </submittedName>
</protein>
<evidence type="ECO:0000313" key="2">
    <source>
        <dbReference type="EMBL" id="PXX41591.1"/>
    </source>
</evidence>
<keyword evidence="1" id="KW-0472">Membrane</keyword>
<dbReference type="AlphaFoldDB" id="A0A318J4H3"/>
<dbReference type="OrthoDB" id="9953902at2"/>
<keyword evidence="1" id="KW-1133">Transmembrane helix</keyword>
<keyword evidence="3" id="KW-1185">Reference proteome</keyword>
<feature type="transmembrane region" description="Helical" evidence="1">
    <location>
        <begin position="12"/>
        <end position="32"/>
    </location>
</feature>
<dbReference type="PROSITE" id="PS51257">
    <property type="entry name" value="PROKAR_LIPOPROTEIN"/>
    <property type="match status" value="1"/>
</dbReference>
<proteinExistence type="predicted"/>
<feature type="transmembrane region" description="Helical" evidence="1">
    <location>
        <begin position="38"/>
        <end position="60"/>
    </location>
</feature>
<reference evidence="2 3" key="1">
    <citation type="submission" date="2018-05" db="EMBL/GenBank/DDBJ databases">
        <title>Genomic Encyclopedia of Type Strains, Phase IV (KMG-IV): sequencing the most valuable type-strain genomes for metagenomic binning, comparative biology and taxonomic classification.</title>
        <authorList>
            <person name="Goeker M."/>
        </authorList>
    </citation>
    <scope>NUCLEOTIDE SEQUENCE [LARGE SCALE GENOMIC DNA]</scope>
    <source>
        <strain evidence="2 3">DSM 19792</strain>
    </source>
</reference>